<dbReference type="AlphaFoldDB" id="A0A1D8N414"/>
<dbReference type="GO" id="GO:0005886">
    <property type="term" value="C:plasma membrane"/>
    <property type="evidence" value="ECO:0007669"/>
    <property type="project" value="TreeGrafter"/>
</dbReference>
<dbReference type="Proteomes" id="UP000182444">
    <property type="component" value="Chromosome 1A"/>
</dbReference>
<dbReference type="SUPFAM" id="SSF103473">
    <property type="entry name" value="MFS general substrate transporter"/>
    <property type="match status" value="1"/>
</dbReference>
<dbReference type="InterPro" id="IPR036259">
    <property type="entry name" value="MFS_trans_sf"/>
</dbReference>
<feature type="transmembrane region" description="Helical" evidence="6">
    <location>
        <begin position="371"/>
        <end position="396"/>
    </location>
</feature>
<dbReference type="RefSeq" id="XP_499841.3">
    <property type="nucleotide sequence ID" value="XM_499841.3"/>
</dbReference>
<dbReference type="InterPro" id="IPR011701">
    <property type="entry name" value="MFS"/>
</dbReference>
<evidence type="ECO:0000256" key="4">
    <source>
        <dbReference type="ARBA" id="ARBA00023136"/>
    </source>
</evidence>
<feature type="transmembrane region" description="Helical" evidence="6">
    <location>
        <begin position="114"/>
        <end position="131"/>
    </location>
</feature>
<evidence type="ECO:0000256" key="5">
    <source>
        <dbReference type="SAM" id="MobiDB-lite"/>
    </source>
</evidence>
<dbReference type="eggNOG" id="KOG0255">
    <property type="taxonomic scope" value="Eukaryota"/>
</dbReference>
<gene>
    <name evidence="8" type="ORF">YALI1_A07014g</name>
</gene>
<dbReference type="GO" id="GO:0022857">
    <property type="term" value="F:transmembrane transporter activity"/>
    <property type="evidence" value="ECO:0007669"/>
    <property type="project" value="InterPro"/>
</dbReference>
<dbReference type="PANTHER" id="PTHR23502">
    <property type="entry name" value="MAJOR FACILITATOR SUPERFAMILY"/>
    <property type="match status" value="1"/>
</dbReference>
<evidence type="ECO:0000259" key="7">
    <source>
        <dbReference type="PROSITE" id="PS50850"/>
    </source>
</evidence>
<dbReference type="GeneID" id="2906101"/>
<dbReference type="KEGG" id="yli:2906101"/>
<dbReference type="PANTHER" id="PTHR23502:SF50">
    <property type="entry name" value="TRANSPORTER, PUTATIVE (AFU_ORTHOLOGUE AFUA_5G00430)-RELATED"/>
    <property type="match status" value="1"/>
</dbReference>
<feature type="transmembrane region" description="Helical" evidence="6">
    <location>
        <begin position="89"/>
        <end position="107"/>
    </location>
</feature>
<feature type="region of interest" description="Disordered" evidence="5">
    <location>
        <begin position="279"/>
        <end position="313"/>
    </location>
</feature>
<feature type="transmembrane region" description="Helical" evidence="6">
    <location>
        <begin position="173"/>
        <end position="195"/>
    </location>
</feature>
<feature type="transmembrane region" description="Helical" evidence="6">
    <location>
        <begin position="487"/>
        <end position="511"/>
    </location>
</feature>
<evidence type="ECO:0000256" key="6">
    <source>
        <dbReference type="SAM" id="Phobius"/>
    </source>
</evidence>
<feature type="transmembrane region" description="Helical" evidence="6">
    <location>
        <begin position="201"/>
        <end position="223"/>
    </location>
</feature>
<dbReference type="VEuPathDB" id="FungiDB:YALI1_A07014g"/>
<keyword evidence="3 6" id="KW-1133">Transmembrane helix</keyword>
<evidence type="ECO:0000313" key="9">
    <source>
        <dbReference type="Proteomes" id="UP000182444"/>
    </source>
</evidence>
<dbReference type="VEuPathDB" id="FungiDB:YALI0_A07447g"/>
<feature type="transmembrane region" description="Helical" evidence="6">
    <location>
        <begin position="137"/>
        <end position="161"/>
    </location>
</feature>
<dbReference type="PROSITE" id="PS50850">
    <property type="entry name" value="MFS"/>
    <property type="match status" value="1"/>
</dbReference>
<feature type="transmembrane region" description="Helical" evidence="6">
    <location>
        <begin position="416"/>
        <end position="439"/>
    </location>
</feature>
<feature type="domain" description="Major facilitator superfamily (MFS) profile" evidence="7">
    <location>
        <begin position="48"/>
        <end position="577"/>
    </location>
</feature>
<dbReference type="EMBL" id="CP017553">
    <property type="protein sequence ID" value="AOW00355.1"/>
    <property type="molecule type" value="Genomic_DNA"/>
</dbReference>
<evidence type="ECO:0000313" key="8">
    <source>
        <dbReference type="EMBL" id="AOW00355.1"/>
    </source>
</evidence>
<dbReference type="Pfam" id="PF07690">
    <property type="entry name" value="MFS_1"/>
    <property type="match status" value="1"/>
</dbReference>
<proteinExistence type="predicted"/>
<evidence type="ECO:0000256" key="3">
    <source>
        <dbReference type="ARBA" id="ARBA00022989"/>
    </source>
</evidence>
<organism evidence="8 9">
    <name type="scientific">Yarrowia lipolytica</name>
    <name type="common">Candida lipolytica</name>
    <dbReference type="NCBI Taxonomy" id="4952"/>
    <lineage>
        <taxon>Eukaryota</taxon>
        <taxon>Fungi</taxon>
        <taxon>Dikarya</taxon>
        <taxon>Ascomycota</taxon>
        <taxon>Saccharomycotina</taxon>
        <taxon>Dipodascomycetes</taxon>
        <taxon>Dipodascales</taxon>
        <taxon>Dipodascales incertae sedis</taxon>
        <taxon>Yarrowia</taxon>
    </lineage>
</organism>
<name>A0A1D8N414_YARLL</name>
<feature type="transmembrane region" description="Helical" evidence="6">
    <location>
        <begin position="523"/>
        <end position="542"/>
    </location>
</feature>
<feature type="compositionally biased region" description="Polar residues" evidence="5">
    <location>
        <begin position="280"/>
        <end position="311"/>
    </location>
</feature>
<accession>A0A1D8N414</accession>
<comment type="subcellular location">
    <subcellularLocation>
        <location evidence="1">Membrane</location>
        <topology evidence="1">Multi-pass membrane protein</topology>
    </subcellularLocation>
</comment>
<feature type="transmembrane region" description="Helical" evidence="6">
    <location>
        <begin position="48"/>
        <end position="69"/>
    </location>
</feature>
<protein>
    <recommendedName>
        <fullName evidence="7">Major facilitator superfamily (MFS) profile domain-containing protein</fullName>
    </recommendedName>
</protein>
<dbReference type="InterPro" id="IPR020846">
    <property type="entry name" value="MFS_dom"/>
</dbReference>
<sequence>MDPYEFPPGTIFLDPERLDSGKNDIILEPKPSADPNEPLNWNKYRKGINFFVVCFFTLLAFALNCIPTVFWGPLNEELGFTFDQLNNGYAMGLAGLGLGCPFLIPFANKFGKRPVYLCGIAAVVGTAIWQAKMYHPYDMYIATFIDGLAASLTETIIQMTVADLFFVHQRGTMNGIFMTVVDIGNFLVLVPGGYITDSLGWRWVFWIIAIIDGAFLVFSFFFFEETKYLPEQTMITYKDVEVNEEDDKPRVEKSADAPLSTATRYLHEDRLRENLEDSRISMSQSRPVSQAPSRRNSLSHSRPVSQSTSRRNSMDIKEAVSEHEIVVGDSNTPSVADNIVYHPRPLKKRLALWTYSPGSWKNFFKKMYTPFIVLFTFPIVSFVAINYAFMLTWLAMAATTIANSFSSEPYNMSSTAIGNVNIAPFIGMALGAVYGGYLNDKSILWLTKRNGGLYEPEMRLYSMYLGAVAVTVGVFMFGIPIAEGKHWMIPTVGFSLIMFGFGSVGSISITYMLDCYKDMVADAFVGVVVVRNAFGTIVCFSLEPWINRCGLKTVFIISGCLSVIPLLLIYPMIRYGKELRRRSADRYKYFAELTWE</sequence>
<keyword evidence="2 6" id="KW-0812">Transmembrane</keyword>
<feature type="transmembrane region" description="Helical" evidence="6">
    <location>
        <begin position="460"/>
        <end position="481"/>
    </location>
</feature>
<reference evidence="8 9" key="1">
    <citation type="journal article" date="2016" name="PLoS ONE">
        <title>Sequence Assembly of Yarrowia lipolytica Strain W29/CLIB89 Shows Transposable Element Diversity.</title>
        <authorList>
            <person name="Magnan C."/>
            <person name="Yu J."/>
            <person name="Chang I."/>
            <person name="Jahn E."/>
            <person name="Kanomata Y."/>
            <person name="Wu J."/>
            <person name="Zeller M."/>
            <person name="Oakes M."/>
            <person name="Baldi P."/>
            <person name="Sandmeyer S."/>
        </authorList>
    </citation>
    <scope>NUCLEOTIDE SEQUENCE [LARGE SCALE GENOMIC DNA]</scope>
    <source>
        <strain evidence="9">CLIB89(W29)</strain>
    </source>
</reference>
<dbReference type="Gene3D" id="1.20.1250.20">
    <property type="entry name" value="MFS general substrate transporter like domains"/>
    <property type="match status" value="1"/>
</dbReference>
<evidence type="ECO:0000256" key="1">
    <source>
        <dbReference type="ARBA" id="ARBA00004141"/>
    </source>
</evidence>
<feature type="transmembrane region" description="Helical" evidence="6">
    <location>
        <begin position="554"/>
        <end position="573"/>
    </location>
</feature>
<keyword evidence="4 6" id="KW-0472">Membrane</keyword>
<evidence type="ECO:0000256" key="2">
    <source>
        <dbReference type="ARBA" id="ARBA00022692"/>
    </source>
</evidence>